<accession>A0A6J1TTW8</accession>
<evidence type="ECO:0000313" key="4">
    <source>
        <dbReference type="Proteomes" id="UP000504612"/>
    </source>
</evidence>
<feature type="compositionally biased region" description="Acidic residues" evidence="1">
    <location>
        <begin position="114"/>
        <end position="124"/>
    </location>
</feature>
<reference evidence="5" key="1">
    <citation type="submission" date="2025-08" db="UniProtKB">
        <authorList>
            <consortium name="RefSeq"/>
        </authorList>
    </citation>
    <scope>IDENTIFICATION</scope>
</reference>
<feature type="chain" id="PRO_5026722106" evidence="3">
    <location>
        <begin position="21"/>
        <end position="193"/>
    </location>
</feature>
<sequence>MMKLRLSHILLLLLPGKIQAENPDSGRGNNGDAAVTVLICLLFLLLLVLCIAWHYLNRVTEGRYHPRHLMSNLVLWWQQFRRETLSEDLAEDYQDEEQNDGELEEERQQHVEDGGEEEDEEMEEEEKKQLLQEEEEKLTKEANEEAALEEALEEGEVSKAAQGSAEVLLSQLHSFSGTASWEDSGKSLSDTAL</sequence>
<feature type="signal peptide" evidence="3">
    <location>
        <begin position="1"/>
        <end position="20"/>
    </location>
</feature>
<feature type="compositionally biased region" description="Basic and acidic residues" evidence="1">
    <location>
        <begin position="125"/>
        <end position="143"/>
    </location>
</feature>
<keyword evidence="2" id="KW-1133">Transmembrane helix</keyword>
<dbReference type="Proteomes" id="UP000504612">
    <property type="component" value="Unplaced"/>
</dbReference>
<evidence type="ECO:0000256" key="3">
    <source>
        <dbReference type="SAM" id="SignalP"/>
    </source>
</evidence>
<feature type="compositionally biased region" description="Acidic residues" evidence="1">
    <location>
        <begin position="93"/>
        <end position="105"/>
    </location>
</feature>
<dbReference type="PANTHER" id="PTHR15312">
    <property type="entry name" value="PROTEIN TYROSINE PHOSPHATASE RECEPTOR TYPE C-ASSOCIATED PROTEIN"/>
    <property type="match status" value="1"/>
</dbReference>
<feature type="region of interest" description="Disordered" evidence="1">
    <location>
        <begin position="93"/>
        <end position="163"/>
    </location>
</feature>
<dbReference type="GeneID" id="113410867"/>
<dbReference type="RefSeq" id="XP_026521430.1">
    <property type="nucleotide sequence ID" value="XM_026665645.1"/>
</dbReference>
<keyword evidence="5" id="KW-0675">Receptor</keyword>
<evidence type="ECO:0000256" key="1">
    <source>
        <dbReference type="SAM" id="MobiDB-lite"/>
    </source>
</evidence>
<dbReference type="PANTHER" id="PTHR15312:SF1">
    <property type="entry name" value="PROTEIN TYROSINE PHOSPHATASE RECEPTOR TYPE C-ASSOCIATED PROTEIN"/>
    <property type="match status" value="1"/>
</dbReference>
<dbReference type="InterPro" id="IPR016553">
    <property type="entry name" value="PTPRCAP"/>
</dbReference>
<evidence type="ECO:0000313" key="5">
    <source>
        <dbReference type="RefSeq" id="XP_026521430.1"/>
    </source>
</evidence>
<gene>
    <name evidence="5" type="primary">PTPRCAP</name>
</gene>
<organism evidence="4 5">
    <name type="scientific">Notechis scutatus</name>
    <name type="common">mainland tiger snake</name>
    <dbReference type="NCBI Taxonomy" id="8663"/>
    <lineage>
        <taxon>Eukaryota</taxon>
        <taxon>Metazoa</taxon>
        <taxon>Chordata</taxon>
        <taxon>Craniata</taxon>
        <taxon>Vertebrata</taxon>
        <taxon>Euteleostomi</taxon>
        <taxon>Lepidosauria</taxon>
        <taxon>Squamata</taxon>
        <taxon>Bifurcata</taxon>
        <taxon>Unidentata</taxon>
        <taxon>Episquamata</taxon>
        <taxon>Toxicofera</taxon>
        <taxon>Serpentes</taxon>
        <taxon>Colubroidea</taxon>
        <taxon>Elapidae</taxon>
        <taxon>Hydrophiinae</taxon>
        <taxon>Notechis</taxon>
    </lineage>
</organism>
<keyword evidence="2" id="KW-0472">Membrane</keyword>
<dbReference type="Pfam" id="PF15713">
    <property type="entry name" value="PTPRCAP"/>
    <property type="match status" value="1"/>
</dbReference>
<keyword evidence="4" id="KW-1185">Reference proteome</keyword>
<feature type="transmembrane region" description="Helical" evidence="2">
    <location>
        <begin position="36"/>
        <end position="56"/>
    </location>
</feature>
<name>A0A6J1TTW8_9SAUR</name>
<feature type="compositionally biased region" description="Acidic residues" evidence="1">
    <location>
        <begin position="144"/>
        <end position="155"/>
    </location>
</feature>
<dbReference type="AlphaFoldDB" id="A0A6J1TTW8"/>
<dbReference type="CTD" id="5790"/>
<evidence type="ECO:0000256" key="2">
    <source>
        <dbReference type="SAM" id="Phobius"/>
    </source>
</evidence>
<protein>
    <submittedName>
        <fullName evidence="5">Protein tyrosine phosphatase receptor type C-associated protein</fullName>
    </submittedName>
</protein>
<keyword evidence="2" id="KW-0812">Transmembrane</keyword>
<keyword evidence="3" id="KW-0732">Signal</keyword>
<proteinExistence type="predicted"/>
<dbReference type="KEGG" id="nss:113410867"/>